<dbReference type="GO" id="GO:0042242">
    <property type="term" value="F:cobyrinic acid a,c-diamide synthase activity"/>
    <property type="evidence" value="ECO:0007669"/>
    <property type="project" value="InterPro"/>
</dbReference>
<feature type="domain" description="CobQ/CobB/MinD/ParA nucleotide binding" evidence="7">
    <location>
        <begin position="5"/>
        <end position="184"/>
    </location>
</feature>
<evidence type="ECO:0000256" key="4">
    <source>
        <dbReference type="ARBA" id="ARBA00022840"/>
    </source>
</evidence>
<evidence type="ECO:0000256" key="3">
    <source>
        <dbReference type="ARBA" id="ARBA00022741"/>
    </source>
</evidence>
<dbReference type="Gene3D" id="3.40.50.300">
    <property type="entry name" value="P-loop containing nucleotide triphosphate hydrolases"/>
    <property type="match status" value="1"/>
</dbReference>
<feature type="domain" description="CobB/CobQ-like glutamine amidotransferase" evidence="8">
    <location>
        <begin position="239"/>
        <end position="385"/>
    </location>
</feature>
<proteinExistence type="predicted"/>
<keyword evidence="2" id="KW-0436">Ligase</keyword>
<dbReference type="NCBIfam" id="NF002204">
    <property type="entry name" value="PRK01077.1"/>
    <property type="match status" value="1"/>
</dbReference>
<evidence type="ECO:0000313" key="10">
    <source>
        <dbReference type="Proteomes" id="UP000224563"/>
    </source>
</evidence>
<dbReference type="Pfam" id="PF01656">
    <property type="entry name" value="CbiA"/>
    <property type="match status" value="1"/>
</dbReference>
<evidence type="ECO:0000259" key="7">
    <source>
        <dbReference type="Pfam" id="PF01656"/>
    </source>
</evidence>
<comment type="cofactor">
    <cofactor evidence="1">
        <name>Mg(2+)</name>
        <dbReference type="ChEBI" id="CHEBI:18420"/>
    </cofactor>
</comment>
<dbReference type="RefSeq" id="WP_099386164.1">
    <property type="nucleotide sequence ID" value="NZ_JANSWH010000087.1"/>
</dbReference>
<dbReference type="GO" id="GO:0005524">
    <property type="term" value="F:ATP binding"/>
    <property type="evidence" value="ECO:0007669"/>
    <property type="project" value="UniProtKB-KW"/>
</dbReference>
<dbReference type="PROSITE" id="PS51274">
    <property type="entry name" value="GATASE_COBBQ"/>
    <property type="match status" value="1"/>
</dbReference>
<dbReference type="InterPro" id="IPR002586">
    <property type="entry name" value="CobQ/CobB/MinD/ParA_Nub-bd_dom"/>
</dbReference>
<keyword evidence="4" id="KW-0067">ATP-binding</keyword>
<reference evidence="9 10" key="2">
    <citation type="submission" date="2017-10" db="EMBL/GenBank/DDBJ databases">
        <authorList>
            <person name="Banno H."/>
            <person name="Chua N.-H."/>
        </authorList>
    </citation>
    <scope>NUCLEOTIDE SEQUENCE [LARGE SCALE GENOMIC DNA]</scope>
    <source>
        <strain evidence="9 10">JK623</strain>
    </source>
</reference>
<name>A0A2G3E2Z7_9FIRM</name>
<dbReference type="PANTHER" id="PTHR43873:SF1">
    <property type="entry name" value="COBYRINATE A,C-DIAMIDE SYNTHASE"/>
    <property type="match status" value="1"/>
</dbReference>
<keyword evidence="3" id="KW-0547">Nucleotide-binding</keyword>
<dbReference type="InterPro" id="IPR004484">
    <property type="entry name" value="CbiA/CobB_synth"/>
</dbReference>
<comment type="caution">
    <text evidence="9">The sequence shown here is derived from an EMBL/GenBank/DDBJ whole genome shotgun (WGS) entry which is preliminary data.</text>
</comment>
<keyword evidence="10" id="KW-1185">Reference proteome</keyword>
<accession>A0A2G3E2Z7</accession>
<dbReference type="AlphaFoldDB" id="A0A2G3E2Z7"/>
<dbReference type="CDD" id="cd03130">
    <property type="entry name" value="GATase1_CobB"/>
    <property type="match status" value="1"/>
</dbReference>
<protein>
    <submittedName>
        <fullName evidence="9">Cobyrinic acid a,c-diamide synthase</fullName>
    </submittedName>
</protein>
<dbReference type="Proteomes" id="UP000224563">
    <property type="component" value="Unassembled WGS sequence"/>
</dbReference>
<dbReference type="SUPFAM" id="SSF52540">
    <property type="entry name" value="P-loop containing nucleoside triphosphate hydrolases"/>
    <property type="match status" value="1"/>
</dbReference>
<gene>
    <name evidence="9" type="ORF">CSX02_07120</name>
</gene>
<dbReference type="NCBIfam" id="TIGR00379">
    <property type="entry name" value="cobB"/>
    <property type="match status" value="1"/>
</dbReference>
<evidence type="ECO:0000259" key="8">
    <source>
        <dbReference type="Pfam" id="PF07685"/>
    </source>
</evidence>
<keyword evidence="6" id="KW-0315">Glutamine amidotransferase</keyword>
<dbReference type="InterPro" id="IPR027417">
    <property type="entry name" value="P-loop_NTPase"/>
</dbReference>
<dbReference type="Pfam" id="PF07685">
    <property type="entry name" value="GATase_3"/>
    <property type="match status" value="1"/>
</dbReference>
<dbReference type="SUPFAM" id="SSF52317">
    <property type="entry name" value="Class I glutamine amidotransferase-like"/>
    <property type="match status" value="1"/>
</dbReference>
<evidence type="ECO:0000256" key="2">
    <source>
        <dbReference type="ARBA" id="ARBA00022598"/>
    </source>
</evidence>
<dbReference type="InterPro" id="IPR011698">
    <property type="entry name" value="GATase_3"/>
</dbReference>
<dbReference type="EMBL" id="PDYG01000040">
    <property type="protein sequence ID" value="PHU37591.1"/>
    <property type="molecule type" value="Genomic_DNA"/>
</dbReference>
<evidence type="ECO:0000256" key="5">
    <source>
        <dbReference type="ARBA" id="ARBA00022842"/>
    </source>
</evidence>
<evidence type="ECO:0000313" key="9">
    <source>
        <dbReference type="EMBL" id="PHU37591.1"/>
    </source>
</evidence>
<keyword evidence="5" id="KW-0460">Magnesium</keyword>
<sequence>MKLFMIAAPASGSGKTMITCGMLKLLKEKGVAAFKCGPDYIDPMFHRKVLGVDSENLDTYLQTPEQIAAILSGHEEAYGLIEGVMGLYDGLGGIKEEGSSYHLAKMFHIPILLVLDARGMGRTMISILKGICAEDRMHLISGIILNRTSKSFYELMKPLIEEEVGIPVCGYLPVLPDLKIESRHLGLQLPDEIQLLQLQLDQLAEEMRDRINFLPYAKEPVLGKIIATKNSTGGKPLTLAVARDEAFCFYYKQNLKELEQKNIKPVEFSPLHDSSLPKCDGLLLGGGYPELYAKALSENRAMCDSIQSAIERGLPSMAECGGFMYLHRFLRDMDGTEYPMVGAIDGTVFNTGKLCRFGYVEISDRNNRFGTVKGHEFHYYDSTNNGEDAVAKKPVGKRTWPCMHIAKNHIWGFPHLYYPSCPELVDYFVEQMEQYHEKFVSLF</sequence>
<dbReference type="Gene3D" id="3.40.50.880">
    <property type="match status" value="1"/>
</dbReference>
<evidence type="ECO:0000256" key="1">
    <source>
        <dbReference type="ARBA" id="ARBA00001946"/>
    </source>
</evidence>
<organism evidence="9 10">
    <name type="scientific">Agathobacter ruminis</name>
    <dbReference type="NCBI Taxonomy" id="1712665"/>
    <lineage>
        <taxon>Bacteria</taxon>
        <taxon>Bacillati</taxon>
        <taxon>Bacillota</taxon>
        <taxon>Clostridia</taxon>
        <taxon>Lachnospirales</taxon>
        <taxon>Lachnospiraceae</taxon>
        <taxon>Agathobacter</taxon>
    </lineage>
</organism>
<reference evidence="9 10" key="1">
    <citation type="submission" date="2017-10" db="EMBL/GenBank/DDBJ databases">
        <title>Resolving the taxonomy of Roseburia spp., Eubacterium rectale and Agathobacter spp. through phylogenomic analysis.</title>
        <authorList>
            <person name="Sheridan P.O."/>
            <person name="Walker A.W."/>
            <person name="Duncan S.H."/>
            <person name="Scott K.P."/>
            <person name="Toole P.W.O."/>
            <person name="Luis P."/>
            <person name="Flint H.J."/>
        </authorList>
    </citation>
    <scope>NUCLEOTIDE SEQUENCE [LARGE SCALE GENOMIC DNA]</scope>
    <source>
        <strain evidence="9 10">JK623</strain>
    </source>
</reference>
<dbReference type="InterPro" id="IPR029062">
    <property type="entry name" value="Class_I_gatase-like"/>
</dbReference>
<dbReference type="PANTHER" id="PTHR43873">
    <property type="entry name" value="COBYRINATE A,C-DIAMIDE SYNTHASE"/>
    <property type="match status" value="1"/>
</dbReference>
<evidence type="ECO:0000256" key="6">
    <source>
        <dbReference type="ARBA" id="ARBA00022962"/>
    </source>
</evidence>